<evidence type="ECO:0000313" key="1">
    <source>
        <dbReference type="EMBL" id="JAE07884.1"/>
    </source>
</evidence>
<sequence>MLWKHAKIENFRVNDINGWVSFVSFHVPLRFKAPSFSLWLSIVI</sequence>
<name>A0A0A9F9J0_ARUDO</name>
<reference evidence="1" key="1">
    <citation type="submission" date="2014-09" db="EMBL/GenBank/DDBJ databases">
        <authorList>
            <person name="Magalhaes I.L.F."/>
            <person name="Oliveira U."/>
            <person name="Santos F.R."/>
            <person name="Vidigal T.H.D.A."/>
            <person name="Brescovit A.D."/>
            <person name="Santos A.J."/>
        </authorList>
    </citation>
    <scope>NUCLEOTIDE SEQUENCE</scope>
    <source>
        <tissue evidence="1">Shoot tissue taken approximately 20 cm above the soil surface</tissue>
    </source>
</reference>
<protein>
    <submittedName>
        <fullName evidence="1">Uncharacterized protein</fullName>
    </submittedName>
</protein>
<accession>A0A0A9F9J0</accession>
<reference evidence="1" key="2">
    <citation type="journal article" date="2015" name="Data Brief">
        <title>Shoot transcriptome of the giant reed, Arundo donax.</title>
        <authorList>
            <person name="Barrero R.A."/>
            <person name="Guerrero F.D."/>
            <person name="Moolhuijzen P."/>
            <person name="Goolsby J.A."/>
            <person name="Tidwell J."/>
            <person name="Bellgard S.E."/>
            <person name="Bellgard M.I."/>
        </authorList>
    </citation>
    <scope>NUCLEOTIDE SEQUENCE</scope>
    <source>
        <tissue evidence="1">Shoot tissue taken approximately 20 cm above the soil surface</tissue>
    </source>
</reference>
<dbReference type="EMBL" id="GBRH01190012">
    <property type="protein sequence ID" value="JAE07884.1"/>
    <property type="molecule type" value="Transcribed_RNA"/>
</dbReference>
<organism evidence="1">
    <name type="scientific">Arundo donax</name>
    <name type="common">Giant reed</name>
    <name type="synonym">Donax arundinaceus</name>
    <dbReference type="NCBI Taxonomy" id="35708"/>
    <lineage>
        <taxon>Eukaryota</taxon>
        <taxon>Viridiplantae</taxon>
        <taxon>Streptophyta</taxon>
        <taxon>Embryophyta</taxon>
        <taxon>Tracheophyta</taxon>
        <taxon>Spermatophyta</taxon>
        <taxon>Magnoliopsida</taxon>
        <taxon>Liliopsida</taxon>
        <taxon>Poales</taxon>
        <taxon>Poaceae</taxon>
        <taxon>PACMAD clade</taxon>
        <taxon>Arundinoideae</taxon>
        <taxon>Arundineae</taxon>
        <taxon>Arundo</taxon>
    </lineage>
</organism>
<dbReference type="AlphaFoldDB" id="A0A0A9F9J0"/>
<proteinExistence type="predicted"/>